<dbReference type="Proteomes" id="UP000290289">
    <property type="component" value="Chromosome 4"/>
</dbReference>
<protein>
    <recommendedName>
        <fullName evidence="12">Leucine-rich repeat-containing N-terminal plant-type domain-containing protein</fullName>
    </recommendedName>
</protein>
<dbReference type="PANTHER" id="PTHR48063:SF98">
    <property type="entry name" value="LRR RECEPTOR-LIKE SERINE_THREONINE-PROTEIN KINASE FLS2"/>
    <property type="match status" value="1"/>
</dbReference>
<feature type="transmembrane region" description="Helical" evidence="10">
    <location>
        <begin position="261"/>
        <end position="286"/>
    </location>
</feature>
<evidence type="ECO:0000256" key="4">
    <source>
        <dbReference type="ARBA" id="ARBA00022729"/>
    </source>
</evidence>
<dbReference type="InterPro" id="IPR032675">
    <property type="entry name" value="LRR_dom_sf"/>
</dbReference>
<evidence type="ECO:0000256" key="11">
    <source>
        <dbReference type="SAM" id="SignalP"/>
    </source>
</evidence>
<reference evidence="13 14" key="1">
    <citation type="submission" date="2018-10" db="EMBL/GenBank/DDBJ databases">
        <title>A high-quality apple genome assembly.</title>
        <authorList>
            <person name="Hu J."/>
        </authorList>
    </citation>
    <scope>NUCLEOTIDE SEQUENCE [LARGE SCALE GENOMIC DNA]</scope>
    <source>
        <strain evidence="14">cv. HFTH1</strain>
        <tissue evidence="13">Young leaf</tissue>
    </source>
</reference>
<dbReference type="InterPro" id="IPR046956">
    <property type="entry name" value="RLP23-like"/>
</dbReference>
<organism evidence="13 14">
    <name type="scientific">Malus domestica</name>
    <name type="common">Apple</name>
    <name type="synonym">Pyrus malus</name>
    <dbReference type="NCBI Taxonomy" id="3750"/>
    <lineage>
        <taxon>Eukaryota</taxon>
        <taxon>Viridiplantae</taxon>
        <taxon>Streptophyta</taxon>
        <taxon>Embryophyta</taxon>
        <taxon>Tracheophyta</taxon>
        <taxon>Spermatophyta</taxon>
        <taxon>Magnoliopsida</taxon>
        <taxon>eudicotyledons</taxon>
        <taxon>Gunneridae</taxon>
        <taxon>Pentapetalae</taxon>
        <taxon>rosids</taxon>
        <taxon>fabids</taxon>
        <taxon>Rosales</taxon>
        <taxon>Rosaceae</taxon>
        <taxon>Amygdaloideae</taxon>
        <taxon>Maleae</taxon>
        <taxon>Malus</taxon>
    </lineage>
</organism>
<feature type="chain" id="PRO_5019805741" description="Leucine-rich repeat-containing N-terminal plant-type domain-containing protein" evidence="11">
    <location>
        <begin position="28"/>
        <end position="313"/>
    </location>
</feature>
<keyword evidence="2" id="KW-0433">Leucine-rich repeat</keyword>
<keyword evidence="6 10" id="KW-1133">Transmembrane helix</keyword>
<sequence>MARVMRVVSPISFLLCIASITVSLCNGNLNVPCKENERQALLLFKKDLIDSSNMLSSWTGVACDNLTGHVHELHLAGPIPVSLGNLSCLEELIIHNNSLEGVVSEVHFTNLTRLSNFYADENSLTLKTSPNWVPPFQLSILRLGSWRLEPSELPAWLKSQKHLSALNMSNTGISGTIPTWFWDIFSLRSVSTVDLSCNQLSGEVPNIVSANWPKQKHFNPHFSEIIIDLRSNQFNGSLPLVSSTVTTLDLSNSSFLGTLSLLFGFYLSLGLGFAFDFWIVLGLLLSNVPWSNAFSRFQNHMVMKLYAAIVERY</sequence>
<evidence type="ECO:0000256" key="7">
    <source>
        <dbReference type="ARBA" id="ARBA00023136"/>
    </source>
</evidence>
<evidence type="ECO:0000256" key="6">
    <source>
        <dbReference type="ARBA" id="ARBA00022989"/>
    </source>
</evidence>
<keyword evidence="5" id="KW-0677">Repeat</keyword>
<evidence type="ECO:0000256" key="5">
    <source>
        <dbReference type="ARBA" id="ARBA00022737"/>
    </source>
</evidence>
<dbReference type="GO" id="GO:0016020">
    <property type="term" value="C:membrane"/>
    <property type="evidence" value="ECO:0007669"/>
    <property type="project" value="UniProtKB-SubCell"/>
</dbReference>
<comment type="caution">
    <text evidence="13">The sequence shown here is derived from an EMBL/GenBank/DDBJ whole genome shotgun (WGS) entry which is preliminary data.</text>
</comment>
<dbReference type="Pfam" id="PF00560">
    <property type="entry name" value="LRR_1"/>
    <property type="match status" value="1"/>
</dbReference>
<dbReference type="EMBL" id="RDQH01000330">
    <property type="protein sequence ID" value="RXI00593.1"/>
    <property type="molecule type" value="Genomic_DNA"/>
</dbReference>
<evidence type="ECO:0000256" key="2">
    <source>
        <dbReference type="ARBA" id="ARBA00022614"/>
    </source>
</evidence>
<evidence type="ECO:0000313" key="13">
    <source>
        <dbReference type="EMBL" id="RXI00593.1"/>
    </source>
</evidence>
<evidence type="ECO:0000313" key="14">
    <source>
        <dbReference type="Proteomes" id="UP000290289"/>
    </source>
</evidence>
<keyword evidence="9" id="KW-0325">Glycoprotein</keyword>
<feature type="signal peptide" evidence="11">
    <location>
        <begin position="1"/>
        <end position="27"/>
    </location>
</feature>
<evidence type="ECO:0000256" key="3">
    <source>
        <dbReference type="ARBA" id="ARBA00022692"/>
    </source>
</evidence>
<dbReference type="STRING" id="3750.A0A498K4L0"/>
<dbReference type="AlphaFoldDB" id="A0A498K4L0"/>
<dbReference type="InterPro" id="IPR001611">
    <property type="entry name" value="Leu-rich_rpt"/>
</dbReference>
<proteinExistence type="predicted"/>
<dbReference type="SUPFAM" id="SSF52058">
    <property type="entry name" value="L domain-like"/>
    <property type="match status" value="1"/>
</dbReference>
<evidence type="ECO:0000256" key="8">
    <source>
        <dbReference type="ARBA" id="ARBA00023170"/>
    </source>
</evidence>
<evidence type="ECO:0000256" key="10">
    <source>
        <dbReference type="SAM" id="Phobius"/>
    </source>
</evidence>
<evidence type="ECO:0000259" key="12">
    <source>
        <dbReference type="Pfam" id="PF08263"/>
    </source>
</evidence>
<evidence type="ECO:0000256" key="1">
    <source>
        <dbReference type="ARBA" id="ARBA00004479"/>
    </source>
</evidence>
<dbReference type="PANTHER" id="PTHR48063">
    <property type="entry name" value="LRR RECEPTOR-LIKE KINASE"/>
    <property type="match status" value="1"/>
</dbReference>
<evidence type="ECO:0000256" key="9">
    <source>
        <dbReference type="ARBA" id="ARBA00023180"/>
    </source>
</evidence>
<gene>
    <name evidence="13" type="ORF">DVH24_000827</name>
</gene>
<dbReference type="Pfam" id="PF08263">
    <property type="entry name" value="LRRNT_2"/>
    <property type="match status" value="1"/>
</dbReference>
<keyword evidence="4 11" id="KW-0732">Signal</keyword>
<dbReference type="InterPro" id="IPR013210">
    <property type="entry name" value="LRR_N_plant-typ"/>
</dbReference>
<accession>A0A498K4L0</accession>
<keyword evidence="14" id="KW-1185">Reference proteome</keyword>
<dbReference type="Gene3D" id="3.80.10.10">
    <property type="entry name" value="Ribonuclease Inhibitor"/>
    <property type="match status" value="2"/>
</dbReference>
<feature type="domain" description="Leucine-rich repeat-containing N-terminal plant-type" evidence="12">
    <location>
        <begin position="36"/>
        <end position="59"/>
    </location>
</feature>
<keyword evidence="7 10" id="KW-0472">Membrane</keyword>
<keyword evidence="3 10" id="KW-0812">Transmembrane</keyword>
<name>A0A498K4L0_MALDO</name>
<keyword evidence="8" id="KW-0675">Receptor</keyword>
<comment type="subcellular location">
    <subcellularLocation>
        <location evidence="1">Membrane</location>
        <topology evidence="1">Single-pass type I membrane protein</topology>
    </subcellularLocation>
</comment>